<dbReference type="Proteomes" id="UP000306918">
    <property type="component" value="Unassembled WGS sequence"/>
</dbReference>
<evidence type="ECO:0000313" key="4">
    <source>
        <dbReference type="Proteomes" id="UP000306918"/>
    </source>
</evidence>
<keyword evidence="1" id="KW-0732">Signal</keyword>
<dbReference type="AlphaFoldDB" id="A0A4S8HW09"/>
<name>A0A4S8HW09_9BACT</name>
<accession>A0A4S8HW09</accession>
<protein>
    <submittedName>
        <fullName evidence="3">T9SS type A sorting domain-containing protein</fullName>
    </submittedName>
</protein>
<organism evidence="3 4">
    <name type="scientific">Niastella caeni</name>
    <dbReference type="NCBI Taxonomy" id="2569763"/>
    <lineage>
        <taxon>Bacteria</taxon>
        <taxon>Pseudomonadati</taxon>
        <taxon>Bacteroidota</taxon>
        <taxon>Chitinophagia</taxon>
        <taxon>Chitinophagales</taxon>
        <taxon>Chitinophagaceae</taxon>
        <taxon>Niastella</taxon>
    </lineage>
</organism>
<gene>
    <name evidence="3" type="ORF">FAM09_08120</name>
</gene>
<feature type="signal peptide" evidence="1">
    <location>
        <begin position="1"/>
        <end position="24"/>
    </location>
</feature>
<evidence type="ECO:0000259" key="2">
    <source>
        <dbReference type="Pfam" id="PF18962"/>
    </source>
</evidence>
<dbReference type="InterPro" id="IPR017853">
    <property type="entry name" value="GH"/>
</dbReference>
<dbReference type="NCBIfam" id="TIGR04183">
    <property type="entry name" value="Por_Secre_tail"/>
    <property type="match status" value="1"/>
</dbReference>
<dbReference type="Gene3D" id="3.20.20.80">
    <property type="entry name" value="Glycosidases"/>
    <property type="match status" value="1"/>
</dbReference>
<dbReference type="InterPro" id="IPR026444">
    <property type="entry name" value="Secre_tail"/>
</dbReference>
<comment type="caution">
    <text evidence="3">The sequence shown here is derived from an EMBL/GenBank/DDBJ whole genome shotgun (WGS) entry which is preliminary data.</text>
</comment>
<dbReference type="SUPFAM" id="SSF51445">
    <property type="entry name" value="(Trans)glycosidases"/>
    <property type="match status" value="1"/>
</dbReference>
<keyword evidence="4" id="KW-1185">Reference proteome</keyword>
<evidence type="ECO:0000256" key="1">
    <source>
        <dbReference type="SAM" id="SignalP"/>
    </source>
</evidence>
<reference evidence="3 4" key="1">
    <citation type="submission" date="2019-04" db="EMBL/GenBank/DDBJ databases">
        <title>Niastella caeni sp. nov., isolated from activated sludge.</title>
        <authorList>
            <person name="Sheng M."/>
        </authorList>
    </citation>
    <scope>NUCLEOTIDE SEQUENCE [LARGE SCALE GENOMIC DNA]</scope>
    <source>
        <strain evidence="3 4">HX-2-15</strain>
    </source>
</reference>
<proteinExistence type="predicted"/>
<dbReference type="Pfam" id="PF18962">
    <property type="entry name" value="Por_Secre_tail"/>
    <property type="match status" value="1"/>
</dbReference>
<dbReference type="EMBL" id="STFF01000002">
    <property type="protein sequence ID" value="THU39853.1"/>
    <property type="molecule type" value="Genomic_DNA"/>
</dbReference>
<dbReference type="OrthoDB" id="9803892at2"/>
<evidence type="ECO:0000313" key="3">
    <source>
        <dbReference type="EMBL" id="THU39853.1"/>
    </source>
</evidence>
<sequence>MNMKLNNFLSALLLLLVVSTNGFTQTINVNVDYSSVLRVSKFSAGMSLIDKTMYYDSPNSNPGAVASARNLMKNGLKFINTHIMAWGPGNPWPNPSSTEPTDWTSLDSNMSIIRFSGKTPVITLCEAPWWMKGRLEADGTTTLVTEANEWEPIAYESRVLDNKMTQWLKLVRRVAERYMVAPYNVRHFSVWNELKGYYNPITNSYDYNNSAGVASGSNAKHGFTYMYNLVYQEIRQVATEKGIALSSIKIGGPYPSLSIGSNANSMSHPSTVTGPWGVLDKRGLDAISYWLNNKLGGEFISLDGYNTTTFGSDNVDAFGMCDMFAAANNWIRAQNGGSTIPIWWTEWYVKRTGLPATNAAFNAVGAYAAIKQITSDVSVILLWGGTEDLSDTDPLLPPMWTSTSISGGGQALPWYNTYKKLGELFNAGKTLYTTSSSSTKVAAMATANTVLLVNKTNSSKSVKLNGGTTYTLAAYEVKFITTSPLFSTNDAPESNRSKLKLYPNPAINRVIFDAGREVIKEISIYNTQGVQVTQLQAGSKSRTEIRTNGWAAGSYTAVITTNVGTYQEKLIITPSR</sequence>
<feature type="chain" id="PRO_5020454936" evidence="1">
    <location>
        <begin position="25"/>
        <end position="576"/>
    </location>
</feature>
<feature type="domain" description="Secretion system C-terminal sorting" evidence="2">
    <location>
        <begin position="501"/>
        <end position="572"/>
    </location>
</feature>